<organism evidence="2 3">
    <name type="scientific">Polypedilum vanderplanki</name>
    <name type="common">Sleeping chironomid midge</name>
    <dbReference type="NCBI Taxonomy" id="319348"/>
    <lineage>
        <taxon>Eukaryota</taxon>
        <taxon>Metazoa</taxon>
        <taxon>Ecdysozoa</taxon>
        <taxon>Arthropoda</taxon>
        <taxon>Hexapoda</taxon>
        <taxon>Insecta</taxon>
        <taxon>Pterygota</taxon>
        <taxon>Neoptera</taxon>
        <taxon>Endopterygota</taxon>
        <taxon>Diptera</taxon>
        <taxon>Nematocera</taxon>
        <taxon>Chironomoidea</taxon>
        <taxon>Chironomidae</taxon>
        <taxon>Chironominae</taxon>
        <taxon>Polypedilum</taxon>
        <taxon>Polypedilum</taxon>
    </lineage>
</organism>
<gene>
    <name evidence="2" type="ORF">PVAND_009777</name>
</gene>
<dbReference type="Gene3D" id="3.30.70.330">
    <property type="match status" value="1"/>
</dbReference>
<dbReference type="GO" id="GO:0005634">
    <property type="term" value="C:nucleus"/>
    <property type="evidence" value="ECO:0007669"/>
    <property type="project" value="TreeGrafter"/>
</dbReference>
<evidence type="ECO:0000313" key="3">
    <source>
        <dbReference type="Proteomes" id="UP001107558"/>
    </source>
</evidence>
<dbReference type="InterPro" id="IPR032710">
    <property type="entry name" value="NTF2-like_dom_sf"/>
</dbReference>
<proteinExistence type="predicted"/>
<name>A0A9J6CDV1_POLVA</name>
<dbReference type="GO" id="GO:0003723">
    <property type="term" value="F:RNA binding"/>
    <property type="evidence" value="ECO:0007669"/>
    <property type="project" value="TreeGrafter"/>
</dbReference>
<accession>A0A9J6CDV1</accession>
<dbReference type="EMBL" id="JADBJN010000001">
    <property type="protein sequence ID" value="KAG5680258.1"/>
    <property type="molecule type" value="Genomic_DNA"/>
</dbReference>
<dbReference type="PANTHER" id="PTHR10662:SF22">
    <property type="entry name" value="NUCLEAR RNA EXPORT FACTOR 1"/>
    <property type="match status" value="1"/>
</dbReference>
<dbReference type="SUPFAM" id="SSF52058">
    <property type="entry name" value="L domain-like"/>
    <property type="match status" value="2"/>
</dbReference>
<dbReference type="Gene3D" id="3.80.10.10">
    <property type="entry name" value="Ribonuclease Inhibitor"/>
    <property type="match status" value="2"/>
</dbReference>
<dbReference type="PROSITE" id="PS50177">
    <property type="entry name" value="NTF2_DOMAIN"/>
    <property type="match status" value="1"/>
</dbReference>
<dbReference type="InterPro" id="IPR018222">
    <property type="entry name" value="Nuclear_transport_factor_2_euk"/>
</dbReference>
<dbReference type="InterPro" id="IPR057125">
    <property type="entry name" value="NXF1/2/3/5-like_LRR"/>
</dbReference>
<dbReference type="AlphaFoldDB" id="A0A9J6CDV1"/>
<dbReference type="Gene3D" id="3.10.450.50">
    <property type="match status" value="1"/>
</dbReference>
<dbReference type="InterPro" id="IPR012677">
    <property type="entry name" value="Nucleotide-bd_a/b_plait_sf"/>
</dbReference>
<dbReference type="PANTHER" id="PTHR10662">
    <property type="entry name" value="NUCLEAR RNA EXPORT FACTOR"/>
    <property type="match status" value="1"/>
</dbReference>
<dbReference type="Proteomes" id="UP001107558">
    <property type="component" value="Chromosome 1"/>
</dbReference>
<comment type="caution">
    <text evidence="2">The sequence shown here is derived from an EMBL/GenBank/DDBJ whole genome shotgun (WGS) entry which is preliminary data.</text>
</comment>
<sequence>MERSNKYRRFNYSQSVYDEVDESRFQRIQFLSGHSDIVLDRQDFQLCGPNNLNYDKQLLLSPENWHQIIINHHGKLTKTQILSALNKITNDAKFIPVKYQAGKFQDNFFIINQFQAMELLFENCLTFKVDNYSYDLTVKLAVSHAHNRQINPTHQINIAITRYINQMRDQKLDLSNFSQQSKELMELEFSLSNEFNFEIFCKQIVEQLKEEEKIITMLVLSNNGIQYLRPLKHFANHPTLITISLRKNLISSISEFKYLQPLQLKHLSIASNPFVTGDFTIINEQIMVMLPTIEHTDLKVTHQYNIENPSNVVEEIIRSTDIDDKFKAEFPKREFVKTYWNKVVIEHNKKFDGQKVLDEMFWKFFEDDLFYPCYYVSGLTEDSFMLYMNFDPLNILIQNNLQMIFEENKQILKFRLHLKCGLFKHDQVKWNELIPKVINNRITASTLNLRNFKNDPELKDIVVNLSTNKGINYVLTCALNQKPDIIEIDLSQNNLEKTSDLGILKQFSKLVSLNLSENQIETLKDFPQNLQIYEIKMEQNPICDKFMSKQHYSAMFYVKTFKNLCPKLQFIDGKKIDKTLNIVHLQNHLVTPKAYMTVLGFIEFFFKNFESREKRELLTALYSKDSILSVNDDRNKKQIFGGQVKISDHYASLPEYEHDFVNFTVDSPLFCPKIERNSILKFCVPKFLVTVTGVFREKENKEKFFAFSRTFFLEKDRNGTGRATGTLSNTFYFEISNEIFNYEIVRDEKIKNKAFKNQQATDGEIESKFINDTVAERFEENLELLKQTILMKPEWCKRFLEEANGDFWTAVNYFNEFFERDLLRNEDFLFYDEIKNNKEATSNSRN</sequence>
<dbReference type="PROSITE" id="PS51450">
    <property type="entry name" value="LRR"/>
    <property type="match status" value="1"/>
</dbReference>
<dbReference type="InterPro" id="IPR030217">
    <property type="entry name" value="NXF_fam"/>
</dbReference>
<dbReference type="InterPro" id="IPR001611">
    <property type="entry name" value="Leu-rich_rpt"/>
</dbReference>
<dbReference type="GO" id="GO:0016973">
    <property type="term" value="P:poly(A)+ mRNA export from nucleus"/>
    <property type="evidence" value="ECO:0007669"/>
    <property type="project" value="TreeGrafter"/>
</dbReference>
<keyword evidence="3" id="KW-1185">Reference proteome</keyword>
<dbReference type="SUPFAM" id="SSF54427">
    <property type="entry name" value="NTF2-like"/>
    <property type="match status" value="1"/>
</dbReference>
<evidence type="ECO:0000313" key="2">
    <source>
        <dbReference type="EMBL" id="KAG5680258.1"/>
    </source>
</evidence>
<reference evidence="2" key="1">
    <citation type="submission" date="2021-03" db="EMBL/GenBank/DDBJ databases">
        <title>Chromosome level genome of the anhydrobiotic midge Polypedilum vanderplanki.</title>
        <authorList>
            <person name="Yoshida Y."/>
            <person name="Kikawada T."/>
            <person name="Gusev O."/>
        </authorList>
    </citation>
    <scope>NUCLEOTIDE SEQUENCE</scope>
    <source>
        <strain evidence="2">NIAS01</strain>
        <tissue evidence="2">Whole body or cell culture</tissue>
    </source>
</reference>
<feature type="domain" description="NTF2" evidence="1">
    <location>
        <begin position="597"/>
        <end position="742"/>
    </location>
</feature>
<dbReference type="InterPro" id="IPR032675">
    <property type="entry name" value="LRR_dom_sf"/>
</dbReference>
<dbReference type="OrthoDB" id="25872at2759"/>
<protein>
    <recommendedName>
        <fullName evidence="1">NTF2 domain-containing protein</fullName>
    </recommendedName>
</protein>
<dbReference type="Pfam" id="PF24048">
    <property type="entry name" value="LRR_NXF1-5"/>
    <property type="match status" value="1"/>
</dbReference>
<evidence type="ECO:0000259" key="1">
    <source>
        <dbReference type="PROSITE" id="PS50177"/>
    </source>
</evidence>